<dbReference type="Proteomes" id="UP000735302">
    <property type="component" value="Unassembled WGS sequence"/>
</dbReference>
<proteinExistence type="predicted"/>
<feature type="compositionally biased region" description="Basic and acidic residues" evidence="1">
    <location>
        <begin position="1"/>
        <end position="14"/>
    </location>
</feature>
<organism evidence="2 3">
    <name type="scientific">Plakobranchus ocellatus</name>
    <dbReference type="NCBI Taxonomy" id="259542"/>
    <lineage>
        <taxon>Eukaryota</taxon>
        <taxon>Metazoa</taxon>
        <taxon>Spiralia</taxon>
        <taxon>Lophotrochozoa</taxon>
        <taxon>Mollusca</taxon>
        <taxon>Gastropoda</taxon>
        <taxon>Heterobranchia</taxon>
        <taxon>Euthyneura</taxon>
        <taxon>Panpulmonata</taxon>
        <taxon>Sacoglossa</taxon>
        <taxon>Placobranchoidea</taxon>
        <taxon>Plakobranchidae</taxon>
        <taxon>Plakobranchus</taxon>
    </lineage>
</organism>
<dbReference type="EMBL" id="BLXT01005203">
    <property type="protein sequence ID" value="GFO20783.1"/>
    <property type="molecule type" value="Genomic_DNA"/>
</dbReference>
<evidence type="ECO:0000313" key="2">
    <source>
        <dbReference type="EMBL" id="GFO20783.1"/>
    </source>
</evidence>
<keyword evidence="3" id="KW-1185">Reference proteome</keyword>
<protein>
    <recommendedName>
        <fullName evidence="4">Transformer</fullName>
    </recommendedName>
</protein>
<evidence type="ECO:0000313" key="3">
    <source>
        <dbReference type="Proteomes" id="UP000735302"/>
    </source>
</evidence>
<feature type="region of interest" description="Disordered" evidence="1">
    <location>
        <begin position="1"/>
        <end position="75"/>
    </location>
</feature>
<evidence type="ECO:0008006" key="4">
    <source>
        <dbReference type="Google" id="ProtNLM"/>
    </source>
</evidence>
<sequence>MDSRAERISIDRLKPAQVDPTKAVQLQPPARRGRPPGPPSATETDDTRGQPLAQTHHSQLTSRMRRQVRLPVRFQ</sequence>
<gene>
    <name evidence="2" type="ORF">PoB_004728800</name>
</gene>
<dbReference type="AlphaFoldDB" id="A0AAV4BMJ2"/>
<feature type="compositionally biased region" description="Polar residues" evidence="1">
    <location>
        <begin position="52"/>
        <end position="62"/>
    </location>
</feature>
<accession>A0AAV4BMJ2</accession>
<comment type="caution">
    <text evidence="2">The sequence shown here is derived from an EMBL/GenBank/DDBJ whole genome shotgun (WGS) entry which is preliminary data.</text>
</comment>
<name>A0AAV4BMJ2_9GAST</name>
<reference evidence="2 3" key="1">
    <citation type="journal article" date="2021" name="Elife">
        <title>Chloroplast acquisition without the gene transfer in kleptoplastic sea slugs, Plakobranchus ocellatus.</title>
        <authorList>
            <person name="Maeda T."/>
            <person name="Takahashi S."/>
            <person name="Yoshida T."/>
            <person name="Shimamura S."/>
            <person name="Takaki Y."/>
            <person name="Nagai Y."/>
            <person name="Toyoda A."/>
            <person name="Suzuki Y."/>
            <person name="Arimoto A."/>
            <person name="Ishii H."/>
            <person name="Satoh N."/>
            <person name="Nishiyama T."/>
            <person name="Hasebe M."/>
            <person name="Maruyama T."/>
            <person name="Minagawa J."/>
            <person name="Obokata J."/>
            <person name="Shigenobu S."/>
        </authorList>
    </citation>
    <scope>NUCLEOTIDE SEQUENCE [LARGE SCALE GENOMIC DNA]</scope>
</reference>
<evidence type="ECO:0000256" key="1">
    <source>
        <dbReference type="SAM" id="MobiDB-lite"/>
    </source>
</evidence>